<protein>
    <submittedName>
        <fullName evidence="1">Uncharacterized protein</fullName>
    </submittedName>
</protein>
<evidence type="ECO:0000313" key="2">
    <source>
        <dbReference type="Proteomes" id="UP001204548"/>
    </source>
</evidence>
<sequence>MEDEQINKIKFVSEDSFYIEELKKGNIKAFEFIFNKYYKDLVYFCNVF</sequence>
<name>A0AAW5NS88_9BACE</name>
<proteinExistence type="predicted"/>
<dbReference type="Proteomes" id="UP001204548">
    <property type="component" value="Unassembled WGS sequence"/>
</dbReference>
<organism evidence="1 2">
    <name type="scientific">Bacteroides faecis</name>
    <dbReference type="NCBI Taxonomy" id="674529"/>
    <lineage>
        <taxon>Bacteria</taxon>
        <taxon>Pseudomonadati</taxon>
        <taxon>Bacteroidota</taxon>
        <taxon>Bacteroidia</taxon>
        <taxon>Bacteroidales</taxon>
        <taxon>Bacteroidaceae</taxon>
        <taxon>Bacteroides</taxon>
    </lineage>
</organism>
<dbReference type="EMBL" id="JANUTS010000001">
    <property type="protein sequence ID" value="MCS2791140.1"/>
    <property type="molecule type" value="Genomic_DNA"/>
</dbReference>
<comment type="caution">
    <text evidence="1">The sequence shown here is derived from an EMBL/GenBank/DDBJ whole genome shotgun (WGS) entry which is preliminary data.</text>
</comment>
<reference evidence="1" key="1">
    <citation type="submission" date="2022-08" db="EMBL/GenBank/DDBJ databases">
        <title>Genome Sequencing of Bacteroides fragilis Group Isolates with Nanopore Technology.</title>
        <authorList>
            <person name="Tisza M.J."/>
            <person name="Smith D."/>
            <person name="Dekker J.P."/>
        </authorList>
    </citation>
    <scope>NUCLEOTIDE SEQUENCE</scope>
    <source>
        <strain evidence="1">BFG-351</strain>
    </source>
</reference>
<accession>A0AAW5NS88</accession>
<dbReference type="AlphaFoldDB" id="A0AAW5NS88"/>
<dbReference type="RefSeq" id="WP_022301269.1">
    <property type="nucleotide sequence ID" value="NZ_JABFIA010000015.1"/>
</dbReference>
<gene>
    <name evidence="1" type="ORF">NXW97_03805</name>
</gene>
<evidence type="ECO:0000313" key="1">
    <source>
        <dbReference type="EMBL" id="MCS2791140.1"/>
    </source>
</evidence>